<dbReference type="AlphaFoldDB" id="A0A1Y5RIJ0"/>
<organism evidence="1 2">
    <name type="scientific">Palleronia marisminoris</name>
    <dbReference type="NCBI Taxonomy" id="315423"/>
    <lineage>
        <taxon>Bacteria</taxon>
        <taxon>Pseudomonadati</taxon>
        <taxon>Pseudomonadota</taxon>
        <taxon>Alphaproteobacteria</taxon>
        <taxon>Rhodobacterales</taxon>
        <taxon>Roseobacteraceae</taxon>
        <taxon>Palleronia</taxon>
    </lineage>
</organism>
<evidence type="ECO:0008006" key="3">
    <source>
        <dbReference type="Google" id="ProtNLM"/>
    </source>
</evidence>
<dbReference type="Gene3D" id="1.10.3230.30">
    <property type="entry name" value="Phage gp6-like head-tail connector protein"/>
    <property type="match status" value="1"/>
</dbReference>
<dbReference type="InterPro" id="IPR011738">
    <property type="entry name" value="Phage_CHP"/>
</dbReference>
<dbReference type="Proteomes" id="UP000193870">
    <property type="component" value="Unassembled WGS sequence"/>
</dbReference>
<keyword evidence="2" id="KW-1185">Reference proteome</keyword>
<name>A0A1Y5RIJ0_9RHOB</name>
<gene>
    <name evidence="1" type="ORF">PAM7066_00445</name>
</gene>
<dbReference type="CDD" id="cd08054">
    <property type="entry name" value="gp6"/>
    <property type="match status" value="1"/>
</dbReference>
<sequence>MYLVEQSGLSAAALPISDLRAHLRLGTGFADDAVQDPVLERSLRAAIAQIESTTGKALLRRDFSGTVSAWREIGRQVLPRAPLEAVTEIAVIDGKGDRKVLDLDSVHVRHDAHRPAIVARGFSLPAIPVGGHAEIAFRAGYAASWAELPGDLSFAVLSLAGALYEERAQPGQVPAGVRALIAPYRQPRLWGVF</sequence>
<dbReference type="NCBIfam" id="TIGR02215">
    <property type="entry name" value="phage_chp_gp8"/>
    <property type="match status" value="1"/>
</dbReference>
<dbReference type="STRING" id="315423.SAMN04488020_101445"/>
<dbReference type="RefSeq" id="WP_085852470.1">
    <property type="nucleotide sequence ID" value="NZ_FOPF01000001.1"/>
</dbReference>
<evidence type="ECO:0000313" key="1">
    <source>
        <dbReference type="EMBL" id="SLN17006.1"/>
    </source>
</evidence>
<dbReference type="EMBL" id="FWFV01000001">
    <property type="protein sequence ID" value="SLN17006.1"/>
    <property type="molecule type" value="Genomic_DNA"/>
</dbReference>
<dbReference type="OrthoDB" id="8478788at2"/>
<protein>
    <recommendedName>
        <fullName evidence="3">Phage gp6-like head-tail connector protein</fullName>
    </recommendedName>
</protein>
<evidence type="ECO:0000313" key="2">
    <source>
        <dbReference type="Proteomes" id="UP000193870"/>
    </source>
</evidence>
<proteinExistence type="predicted"/>
<reference evidence="1 2" key="1">
    <citation type="submission" date="2017-03" db="EMBL/GenBank/DDBJ databases">
        <authorList>
            <person name="Afonso C.L."/>
            <person name="Miller P.J."/>
            <person name="Scott M.A."/>
            <person name="Spackman E."/>
            <person name="Goraichik I."/>
            <person name="Dimitrov K.M."/>
            <person name="Suarez D.L."/>
            <person name="Swayne D.E."/>
        </authorList>
    </citation>
    <scope>NUCLEOTIDE SEQUENCE [LARGE SCALE GENOMIC DNA]</scope>
    <source>
        <strain evidence="1 2">CECT 7066</strain>
    </source>
</reference>
<accession>A0A1Y5RIJ0</accession>